<accession>A0A9D1PMT4</accession>
<feature type="transmembrane region" description="Helical" evidence="1">
    <location>
        <begin position="54"/>
        <end position="84"/>
    </location>
</feature>
<dbReference type="EMBL" id="DXHX01000094">
    <property type="protein sequence ID" value="HIV74676.1"/>
    <property type="molecule type" value="Genomic_DNA"/>
</dbReference>
<keyword evidence="2" id="KW-0282">Flagellum</keyword>
<evidence type="ECO:0000313" key="2">
    <source>
        <dbReference type="EMBL" id="HIV74676.1"/>
    </source>
</evidence>
<comment type="caution">
    <text evidence="2">The sequence shown here is derived from an EMBL/GenBank/DDBJ whole genome shotgun (WGS) entry which is preliminary data.</text>
</comment>
<proteinExistence type="predicted"/>
<protein>
    <submittedName>
        <fullName evidence="2">Flagellar basal body rod protein</fullName>
    </submittedName>
</protein>
<reference evidence="2" key="1">
    <citation type="journal article" date="2021" name="PeerJ">
        <title>Extensive microbial diversity within the chicken gut microbiome revealed by metagenomics and culture.</title>
        <authorList>
            <person name="Gilroy R."/>
            <person name="Ravi A."/>
            <person name="Getino M."/>
            <person name="Pursley I."/>
            <person name="Horton D.L."/>
            <person name="Alikhan N.F."/>
            <person name="Baker D."/>
            <person name="Gharbi K."/>
            <person name="Hall N."/>
            <person name="Watson M."/>
            <person name="Adriaenssens E.M."/>
            <person name="Foster-Nyarko E."/>
            <person name="Jarju S."/>
            <person name="Secka A."/>
            <person name="Antonio M."/>
            <person name="Oren A."/>
            <person name="Chaudhuri R.R."/>
            <person name="La Ragione R."/>
            <person name="Hildebrand F."/>
            <person name="Pallen M.J."/>
        </authorList>
    </citation>
    <scope>NUCLEOTIDE SEQUENCE</scope>
    <source>
        <strain evidence="2">CHK169-2315</strain>
    </source>
</reference>
<dbReference type="Proteomes" id="UP000823937">
    <property type="component" value="Unassembled WGS sequence"/>
</dbReference>
<keyword evidence="2" id="KW-0966">Cell projection</keyword>
<keyword evidence="1" id="KW-0812">Transmembrane</keyword>
<evidence type="ECO:0000313" key="3">
    <source>
        <dbReference type="Proteomes" id="UP000823937"/>
    </source>
</evidence>
<dbReference type="AlphaFoldDB" id="A0A9D1PMT4"/>
<keyword evidence="1" id="KW-1133">Transmembrane helix</keyword>
<keyword evidence="1" id="KW-0472">Membrane</keyword>
<gene>
    <name evidence="2" type="ORF">H9895_06335</name>
</gene>
<evidence type="ECO:0000256" key="1">
    <source>
        <dbReference type="SAM" id="Phobius"/>
    </source>
</evidence>
<keyword evidence="2" id="KW-0969">Cilium</keyword>
<organism evidence="2 3">
    <name type="scientific">Candidatus Pseudogracilibacillus intestinigallinarum</name>
    <dbReference type="NCBI Taxonomy" id="2838742"/>
    <lineage>
        <taxon>Bacteria</taxon>
        <taxon>Bacillati</taxon>
        <taxon>Bacillota</taxon>
        <taxon>Bacilli</taxon>
        <taxon>Bacillales</taxon>
        <taxon>Bacillaceae</taxon>
        <taxon>Pseudogracilibacillus</taxon>
    </lineage>
</organism>
<feature type="transmembrane region" description="Helical" evidence="1">
    <location>
        <begin position="25"/>
        <end position="42"/>
    </location>
</feature>
<reference evidence="2" key="2">
    <citation type="submission" date="2021-04" db="EMBL/GenBank/DDBJ databases">
        <authorList>
            <person name="Gilroy R."/>
        </authorList>
    </citation>
    <scope>NUCLEOTIDE SEQUENCE</scope>
    <source>
        <strain evidence="2">CHK169-2315</strain>
    </source>
</reference>
<sequence>MRHFLLFITGLAALAVLIFNLGPMILLGISVLLLYLIFKQFVKASSVISKTIWVILGFIVLSISLSNLYALIAIVAACLLYWIYKNWHKDDAIAPNVKQLENDPFTNFEYEWQELSNKKL</sequence>
<name>A0A9D1PMT4_9BACI</name>